<organism evidence="6 7">
    <name type="scientific">Nocardiopsis mangrovi</name>
    <dbReference type="NCBI Taxonomy" id="1179818"/>
    <lineage>
        <taxon>Bacteria</taxon>
        <taxon>Bacillati</taxon>
        <taxon>Actinomycetota</taxon>
        <taxon>Actinomycetes</taxon>
        <taxon>Streptosporangiales</taxon>
        <taxon>Nocardiopsidaceae</taxon>
        <taxon>Nocardiopsis</taxon>
    </lineage>
</organism>
<reference evidence="7" key="1">
    <citation type="journal article" date="2019" name="Int. J. Syst. Evol. Microbiol.">
        <title>The Global Catalogue of Microorganisms (GCM) 10K type strain sequencing project: providing services to taxonomists for standard genome sequencing and annotation.</title>
        <authorList>
            <consortium name="The Broad Institute Genomics Platform"/>
            <consortium name="The Broad Institute Genome Sequencing Center for Infectious Disease"/>
            <person name="Wu L."/>
            <person name="Ma J."/>
        </authorList>
    </citation>
    <scope>NUCLEOTIDE SEQUENCE [LARGE SCALE GENOMIC DNA]</scope>
    <source>
        <strain evidence="7">XZYJ18</strain>
    </source>
</reference>
<evidence type="ECO:0000259" key="5">
    <source>
        <dbReference type="PROSITE" id="PS50977"/>
    </source>
</evidence>
<protein>
    <submittedName>
        <fullName evidence="6">TetR/AcrR family transcriptional regulator</fullName>
    </submittedName>
</protein>
<sequence length="225" mass="23721">MPRPSIPDRANIVLDHARALILEKGYDRATMAEVARRAGVGKGALYLDFASKEALLDALLTRSVRALAAAVRARVADGPGPVALSTAYRYGLEALLGDDLMLAFYLSDTGVLGGYVRDKGAARYGPRMDWLAEYLAGLQRAGLVRADLDPPAAATLLSVFAVGLINASPALGALSRERLRATVDLLAALVADGWETPGEPADPRAARDAHALLLDRLSPPDEGAP</sequence>
<gene>
    <name evidence="6" type="ORF">ACFO4E_04545</name>
</gene>
<dbReference type="PANTHER" id="PTHR30055">
    <property type="entry name" value="HTH-TYPE TRANSCRIPTIONAL REGULATOR RUTR"/>
    <property type="match status" value="1"/>
</dbReference>
<evidence type="ECO:0000256" key="2">
    <source>
        <dbReference type="ARBA" id="ARBA00023125"/>
    </source>
</evidence>
<dbReference type="PANTHER" id="PTHR30055:SF234">
    <property type="entry name" value="HTH-TYPE TRANSCRIPTIONAL REGULATOR BETI"/>
    <property type="match status" value="1"/>
</dbReference>
<dbReference type="PROSITE" id="PS50977">
    <property type="entry name" value="HTH_TETR_2"/>
    <property type="match status" value="1"/>
</dbReference>
<dbReference type="InterPro" id="IPR036271">
    <property type="entry name" value="Tet_transcr_reg_TetR-rel_C_sf"/>
</dbReference>
<keyword evidence="3" id="KW-0804">Transcription</keyword>
<dbReference type="InterPro" id="IPR009057">
    <property type="entry name" value="Homeodomain-like_sf"/>
</dbReference>
<dbReference type="Pfam" id="PF00440">
    <property type="entry name" value="TetR_N"/>
    <property type="match status" value="1"/>
</dbReference>
<accession>A0ABV9DR05</accession>
<evidence type="ECO:0000256" key="1">
    <source>
        <dbReference type="ARBA" id="ARBA00023015"/>
    </source>
</evidence>
<feature type="DNA-binding region" description="H-T-H motif" evidence="4">
    <location>
        <begin position="30"/>
        <end position="49"/>
    </location>
</feature>
<dbReference type="InterPro" id="IPR001647">
    <property type="entry name" value="HTH_TetR"/>
</dbReference>
<dbReference type="RefSeq" id="WP_378571743.1">
    <property type="nucleotide sequence ID" value="NZ_JBHSFQ010000003.1"/>
</dbReference>
<name>A0ABV9DR05_9ACTN</name>
<dbReference type="PRINTS" id="PR00455">
    <property type="entry name" value="HTHTETR"/>
</dbReference>
<evidence type="ECO:0000256" key="3">
    <source>
        <dbReference type="ARBA" id="ARBA00023163"/>
    </source>
</evidence>
<dbReference type="SUPFAM" id="SSF48498">
    <property type="entry name" value="Tetracyclin repressor-like, C-terminal domain"/>
    <property type="match status" value="1"/>
</dbReference>
<dbReference type="Proteomes" id="UP001595923">
    <property type="component" value="Unassembled WGS sequence"/>
</dbReference>
<evidence type="ECO:0000313" key="7">
    <source>
        <dbReference type="Proteomes" id="UP001595923"/>
    </source>
</evidence>
<evidence type="ECO:0000313" key="6">
    <source>
        <dbReference type="EMBL" id="MFC4561122.1"/>
    </source>
</evidence>
<dbReference type="SUPFAM" id="SSF46689">
    <property type="entry name" value="Homeodomain-like"/>
    <property type="match status" value="1"/>
</dbReference>
<keyword evidence="1" id="KW-0805">Transcription regulation</keyword>
<dbReference type="Gene3D" id="1.10.357.10">
    <property type="entry name" value="Tetracycline Repressor, domain 2"/>
    <property type="match status" value="1"/>
</dbReference>
<dbReference type="EMBL" id="JBHSFQ010000003">
    <property type="protein sequence ID" value="MFC4561122.1"/>
    <property type="molecule type" value="Genomic_DNA"/>
</dbReference>
<evidence type="ECO:0000256" key="4">
    <source>
        <dbReference type="PROSITE-ProRule" id="PRU00335"/>
    </source>
</evidence>
<keyword evidence="7" id="KW-1185">Reference proteome</keyword>
<proteinExistence type="predicted"/>
<keyword evidence="2 4" id="KW-0238">DNA-binding</keyword>
<comment type="caution">
    <text evidence="6">The sequence shown here is derived from an EMBL/GenBank/DDBJ whole genome shotgun (WGS) entry which is preliminary data.</text>
</comment>
<feature type="domain" description="HTH tetR-type" evidence="5">
    <location>
        <begin position="7"/>
        <end position="67"/>
    </location>
</feature>
<dbReference type="InterPro" id="IPR050109">
    <property type="entry name" value="HTH-type_TetR-like_transc_reg"/>
</dbReference>